<dbReference type="OrthoDB" id="2961287at2759"/>
<comment type="caution">
    <text evidence="2">The sequence shown here is derived from an EMBL/GenBank/DDBJ whole genome shotgun (WGS) entry which is preliminary data.</text>
</comment>
<name>A0A550CKK1_9AGAR</name>
<proteinExistence type="predicted"/>
<evidence type="ECO:0000256" key="1">
    <source>
        <dbReference type="SAM" id="MobiDB-lite"/>
    </source>
</evidence>
<dbReference type="EMBL" id="VDMD01000005">
    <property type="protein sequence ID" value="TRM65308.1"/>
    <property type="molecule type" value="Genomic_DNA"/>
</dbReference>
<evidence type="ECO:0000313" key="2">
    <source>
        <dbReference type="EMBL" id="TRM65308.1"/>
    </source>
</evidence>
<accession>A0A550CKK1</accession>
<reference evidence="2 3" key="1">
    <citation type="journal article" date="2019" name="New Phytol.">
        <title>Comparative genomics reveals unique wood-decay strategies and fruiting body development in the Schizophyllaceae.</title>
        <authorList>
            <person name="Almasi E."/>
            <person name="Sahu N."/>
            <person name="Krizsan K."/>
            <person name="Balint B."/>
            <person name="Kovacs G.M."/>
            <person name="Kiss B."/>
            <person name="Cseklye J."/>
            <person name="Drula E."/>
            <person name="Henrissat B."/>
            <person name="Nagy I."/>
            <person name="Chovatia M."/>
            <person name="Adam C."/>
            <person name="LaButti K."/>
            <person name="Lipzen A."/>
            <person name="Riley R."/>
            <person name="Grigoriev I.V."/>
            <person name="Nagy L.G."/>
        </authorList>
    </citation>
    <scope>NUCLEOTIDE SEQUENCE [LARGE SCALE GENOMIC DNA]</scope>
    <source>
        <strain evidence="2 3">NL-1724</strain>
    </source>
</reference>
<feature type="region of interest" description="Disordered" evidence="1">
    <location>
        <begin position="291"/>
        <end position="370"/>
    </location>
</feature>
<dbReference type="AlphaFoldDB" id="A0A550CKK1"/>
<feature type="region of interest" description="Disordered" evidence="1">
    <location>
        <begin position="56"/>
        <end position="84"/>
    </location>
</feature>
<gene>
    <name evidence="2" type="ORF">BD626DRAFT_488356</name>
</gene>
<feature type="compositionally biased region" description="Polar residues" evidence="1">
    <location>
        <begin position="300"/>
        <end position="332"/>
    </location>
</feature>
<feature type="compositionally biased region" description="Polar residues" evidence="1">
    <location>
        <begin position="56"/>
        <end position="70"/>
    </location>
</feature>
<dbReference type="Proteomes" id="UP000320762">
    <property type="component" value="Unassembled WGS sequence"/>
</dbReference>
<evidence type="ECO:0000313" key="3">
    <source>
        <dbReference type="Proteomes" id="UP000320762"/>
    </source>
</evidence>
<sequence length="893" mass="99478">MLGIILRRAFPAHEICTSVAYALARPPWTRSRPLVFGRYRRATILVRERGDAEASTSASRNISRISQSSEAGDDMHNNSDSADDPIYDDAYYAYVDAHYVEMRGGDENNQESSTQSSVPSFWTSQQLLCATESKPQTPAHLCVAHADGILHLMTSGLYHRLAVGVEGPLIGLSYTKASPVVVMHIAWLGEDIADGDTLPVAHFLPHMSSHDSMVSFDLRFIMDAFRLALALYRYGRLAAQIPRVQQVNSVFAWRADLCARDAIEDDEPCPRSDCDSDEYIARWASNVNETTVPFQDANDTDSQFSQETPLRHQLSQSPGMGLRTNANMSDTASSRSSRSSQPTTESQPESDAPAQQQMYKTDSVGGSSGPESVKAFFTSSDFVRRPKCLRLPHTQRFFVLRKVRFCSLQKENGAGQAPKETFHALAPTWFYGDTVNLGRHILTEQDKLLKELLIAHANQSTCFIGYVTKGVQALVERSLAAVLHVVEAARLLDEQRKEGIENDDRNDTSFEVLNEATHRSLWDQLFRKLVDSSDDPHIRYRREPKLRYPEYPSGDTDDATGSVFDFYQNIHPFSLTGEDEARFQWWYEVYADKERTDLVNAAREEPRSGIADGILYLKVKDIFPNNAVADAVAVWTPDVGAGPMEQDESIAAPWTRTDSPSSEARFAGSVFSCCSRLSFSDQDRAEYQQFSVRRVEPDPSPTINTTIETTDLSSVPIETQVPAECKSNRETTLTGSDGYFPLIVSEFKKVLKGWSAEAASDQERLHLVAICTFLRLFNVGRFPIFGLVTSGSTGVLSSAWNEAVAVKDTVHDTICIADQQAVEVHLQSPLDLLNVATWIAYIIVEHAPRLQKLLEASTLEDVEQAYLLNVSGPIPSQQARSMTVEDGSWHKPL</sequence>
<keyword evidence="3" id="KW-1185">Reference proteome</keyword>
<organism evidence="2 3">
    <name type="scientific">Schizophyllum amplum</name>
    <dbReference type="NCBI Taxonomy" id="97359"/>
    <lineage>
        <taxon>Eukaryota</taxon>
        <taxon>Fungi</taxon>
        <taxon>Dikarya</taxon>
        <taxon>Basidiomycota</taxon>
        <taxon>Agaricomycotina</taxon>
        <taxon>Agaricomycetes</taxon>
        <taxon>Agaricomycetidae</taxon>
        <taxon>Agaricales</taxon>
        <taxon>Schizophyllaceae</taxon>
        <taxon>Schizophyllum</taxon>
    </lineage>
</organism>
<feature type="compositionally biased region" description="Polar residues" evidence="1">
    <location>
        <begin position="341"/>
        <end position="360"/>
    </location>
</feature>
<protein>
    <submittedName>
        <fullName evidence="2">Uncharacterized protein</fullName>
    </submittedName>
</protein>